<dbReference type="InterPro" id="IPR001623">
    <property type="entry name" value="DnaJ_domain"/>
</dbReference>
<feature type="region of interest" description="Disordered" evidence="1">
    <location>
        <begin position="63"/>
        <end position="177"/>
    </location>
</feature>
<feature type="compositionally biased region" description="Low complexity" evidence="1">
    <location>
        <begin position="71"/>
        <end position="82"/>
    </location>
</feature>
<feature type="compositionally biased region" description="Basic and acidic residues" evidence="1">
    <location>
        <begin position="136"/>
        <end position="159"/>
    </location>
</feature>
<dbReference type="PANTHER" id="PTHR44825">
    <property type="match status" value="1"/>
</dbReference>
<reference evidence="4 5" key="1">
    <citation type="submission" date="2016-10" db="EMBL/GenBank/DDBJ databases">
        <authorList>
            <person name="de Groot N.N."/>
        </authorList>
    </citation>
    <scope>NUCLEOTIDE SEQUENCE [LARGE SCALE GENOMIC DNA]</scope>
    <source>
        <strain evidence="4 5">CGMCC 1.5337</strain>
    </source>
</reference>
<name>A0A1I0Q9W4_9EURY</name>
<dbReference type="SMART" id="SM00271">
    <property type="entry name" value="DnaJ"/>
    <property type="match status" value="1"/>
</dbReference>
<organism evidence="4 5">
    <name type="scientific">Halobacterium jilantaiense</name>
    <dbReference type="NCBI Taxonomy" id="355548"/>
    <lineage>
        <taxon>Archaea</taxon>
        <taxon>Methanobacteriati</taxon>
        <taxon>Methanobacteriota</taxon>
        <taxon>Stenosarchaea group</taxon>
        <taxon>Halobacteria</taxon>
        <taxon>Halobacteriales</taxon>
        <taxon>Halobacteriaceae</taxon>
        <taxon>Halobacterium</taxon>
    </lineage>
</organism>
<dbReference type="Proteomes" id="UP000198518">
    <property type="component" value="Unassembled WGS sequence"/>
</dbReference>
<evidence type="ECO:0000259" key="3">
    <source>
        <dbReference type="PROSITE" id="PS50076"/>
    </source>
</evidence>
<feature type="compositionally biased region" description="Basic residues" evidence="1">
    <location>
        <begin position="86"/>
        <end position="103"/>
    </location>
</feature>
<accession>A0A1I0Q9W4</accession>
<feature type="transmembrane region" description="Helical" evidence="2">
    <location>
        <begin position="32"/>
        <end position="51"/>
    </location>
</feature>
<proteinExistence type="predicted"/>
<dbReference type="PRINTS" id="PR00625">
    <property type="entry name" value="JDOMAIN"/>
</dbReference>
<dbReference type="InterPro" id="IPR036869">
    <property type="entry name" value="J_dom_sf"/>
</dbReference>
<sequence length="177" mass="19202">MRPDDGLVWGLAGVFGALSLVFGVLAVVYSPVALSVAVPFGAAAGIFYYHASGRLRARAFRRGATRERARAGQARGRTASTGPRGGRGRSERRRQSRGRRAGGGRRTAGASEFASGAADDRPRPEDYRVLGLEPGASRDEVKTAYREKARELHPDRGGDQAEFSRVNEAYKRLKRND</sequence>
<keyword evidence="2" id="KW-0472">Membrane</keyword>
<protein>
    <submittedName>
        <fullName evidence="4">DnaJ domain-containing protein</fullName>
    </submittedName>
</protein>
<feature type="compositionally biased region" description="Basic and acidic residues" evidence="1">
    <location>
        <begin position="118"/>
        <end position="128"/>
    </location>
</feature>
<dbReference type="PANTHER" id="PTHR44825:SF1">
    <property type="entry name" value="DNAJ HOMOLOG SUBFAMILY C MEMBER 4"/>
    <property type="match status" value="1"/>
</dbReference>
<dbReference type="Gene3D" id="1.10.287.110">
    <property type="entry name" value="DnaJ domain"/>
    <property type="match status" value="1"/>
</dbReference>
<gene>
    <name evidence="4" type="ORF">SAMN04487945_2416</name>
</gene>
<keyword evidence="2" id="KW-0812">Transmembrane</keyword>
<evidence type="ECO:0000256" key="1">
    <source>
        <dbReference type="SAM" id="MobiDB-lite"/>
    </source>
</evidence>
<evidence type="ECO:0000256" key="2">
    <source>
        <dbReference type="SAM" id="Phobius"/>
    </source>
</evidence>
<dbReference type="InterPro" id="IPR052763">
    <property type="entry name" value="DnaJ_C4"/>
</dbReference>
<feature type="domain" description="J" evidence="3">
    <location>
        <begin position="125"/>
        <end position="177"/>
    </location>
</feature>
<dbReference type="RefSeq" id="WP_245708173.1">
    <property type="nucleotide sequence ID" value="NZ_FOJA01000001.1"/>
</dbReference>
<evidence type="ECO:0000313" key="4">
    <source>
        <dbReference type="EMBL" id="SEW23813.1"/>
    </source>
</evidence>
<evidence type="ECO:0000313" key="5">
    <source>
        <dbReference type="Proteomes" id="UP000198518"/>
    </source>
</evidence>
<dbReference type="PROSITE" id="PS50076">
    <property type="entry name" value="DNAJ_2"/>
    <property type="match status" value="1"/>
</dbReference>
<keyword evidence="5" id="KW-1185">Reference proteome</keyword>
<dbReference type="AlphaFoldDB" id="A0A1I0Q9W4"/>
<feature type="transmembrane region" description="Helical" evidence="2">
    <location>
        <begin position="7"/>
        <end position="26"/>
    </location>
</feature>
<keyword evidence="2" id="KW-1133">Transmembrane helix</keyword>
<dbReference type="SUPFAM" id="SSF46565">
    <property type="entry name" value="Chaperone J-domain"/>
    <property type="match status" value="1"/>
</dbReference>
<dbReference type="Pfam" id="PF00226">
    <property type="entry name" value="DnaJ"/>
    <property type="match status" value="1"/>
</dbReference>
<dbReference type="STRING" id="355548.SAMN04487945_2416"/>
<dbReference type="EMBL" id="FOJA01000001">
    <property type="protein sequence ID" value="SEW23813.1"/>
    <property type="molecule type" value="Genomic_DNA"/>
</dbReference>
<dbReference type="CDD" id="cd06257">
    <property type="entry name" value="DnaJ"/>
    <property type="match status" value="1"/>
</dbReference>
<feature type="compositionally biased region" description="Basic and acidic residues" evidence="1">
    <location>
        <begin position="168"/>
        <end position="177"/>
    </location>
</feature>